<name>A0ABP0EVJ0_CLALP</name>
<organism evidence="11 12">
    <name type="scientific">Clavelina lepadiformis</name>
    <name type="common">Light-bulb sea squirt</name>
    <name type="synonym">Ascidia lepadiformis</name>
    <dbReference type="NCBI Taxonomy" id="159417"/>
    <lineage>
        <taxon>Eukaryota</taxon>
        <taxon>Metazoa</taxon>
        <taxon>Chordata</taxon>
        <taxon>Tunicata</taxon>
        <taxon>Ascidiacea</taxon>
        <taxon>Aplousobranchia</taxon>
        <taxon>Clavelinidae</taxon>
        <taxon>Clavelina</taxon>
    </lineage>
</organism>
<evidence type="ECO:0000256" key="7">
    <source>
        <dbReference type="ARBA" id="ARBA00023128"/>
    </source>
</evidence>
<evidence type="ECO:0000256" key="3">
    <source>
        <dbReference type="ARBA" id="ARBA00007710"/>
    </source>
</evidence>
<comment type="caution">
    <text evidence="11">The sequence shown here is derived from an EMBL/GenBank/DDBJ whole genome shotgun (WGS) entry which is preliminary data.</text>
</comment>
<dbReference type="EMBL" id="CAWYQH010000001">
    <property type="protein sequence ID" value="CAK8671382.1"/>
    <property type="molecule type" value="Genomic_DNA"/>
</dbReference>
<feature type="transmembrane region" description="Helical" evidence="10">
    <location>
        <begin position="177"/>
        <end position="199"/>
    </location>
</feature>
<evidence type="ECO:0000313" key="11">
    <source>
        <dbReference type="EMBL" id="CAK8671382.1"/>
    </source>
</evidence>
<keyword evidence="8 10" id="KW-0472">Membrane</keyword>
<protein>
    <recommendedName>
        <fullName evidence="13">BCL2/adenovirus E1B 19 kDa protein-interacting protein 3-like</fullName>
    </recommendedName>
</protein>
<proteinExistence type="inferred from homology"/>
<sequence>MSSNLKQFEVINTEETDDDLAESWVAIQCSDRESIVSMGSGTRCLQSSCDANMEQLLYEAQQEGSTPSISRIPSKCSSVVNSPPKPQSLQNSAPGSVPGSPLVSGHHSPDDDIAPLKDVLPKLIGEEKKAEWVWDWSSQPTCKQMKKTQFRHPKRKGTLLSLRNTKAMKYDFLSWEFMQIFIPTLVISNLLAFGVGVYVGKRIASAKNT</sequence>
<dbReference type="Pfam" id="PF06553">
    <property type="entry name" value="BNIP3"/>
    <property type="match status" value="1"/>
</dbReference>
<evidence type="ECO:0000256" key="1">
    <source>
        <dbReference type="ARBA" id="ARBA00004167"/>
    </source>
</evidence>
<evidence type="ECO:0000256" key="4">
    <source>
        <dbReference type="ARBA" id="ARBA00022692"/>
    </source>
</evidence>
<evidence type="ECO:0000313" key="12">
    <source>
        <dbReference type="Proteomes" id="UP001642483"/>
    </source>
</evidence>
<dbReference type="Gene3D" id="6.10.250.1020">
    <property type="match status" value="1"/>
</dbReference>
<evidence type="ECO:0008006" key="13">
    <source>
        <dbReference type="Google" id="ProtNLM"/>
    </source>
</evidence>
<keyword evidence="6 10" id="KW-1133">Transmembrane helix</keyword>
<dbReference type="InterPro" id="IPR010548">
    <property type="entry name" value="BNIP3"/>
</dbReference>
<evidence type="ECO:0000256" key="9">
    <source>
        <dbReference type="SAM" id="MobiDB-lite"/>
    </source>
</evidence>
<feature type="region of interest" description="Disordered" evidence="9">
    <location>
        <begin position="60"/>
        <end position="110"/>
    </location>
</feature>
<comment type="similarity">
    <text evidence="3">Belongs to the NIP3 family.</text>
</comment>
<feature type="compositionally biased region" description="Polar residues" evidence="9">
    <location>
        <begin position="62"/>
        <end position="94"/>
    </location>
</feature>
<keyword evidence="5" id="KW-0053">Apoptosis</keyword>
<keyword evidence="7" id="KW-0496">Mitochondrion</keyword>
<dbReference type="Proteomes" id="UP001642483">
    <property type="component" value="Unassembled WGS sequence"/>
</dbReference>
<dbReference type="PANTHER" id="PTHR15186">
    <property type="entry name" value="RE48077P"/>
    <property type="match status" value="1"/>
</dbReference>
<keyword evidence="12" id="KW-1185">Reference proteome</keyword>
<evidence type="ECO:0000256" key="6">
    <source>
        <dbReference type="ARBA" id="ARBA00022989"/>
    </source>
</evidence>
<dbReference type="PANTHER" id="PTHR15186:SF5">
    <property type="entry name" value="BNIP3, ISOFORM A"/>
    <property type="match status" value="1"/>
</dbReference>
<reference evidence="11 12" key="1">
    <citation type="submission" date="2024-02" db="EMBL/GenBank/DDBJ databases">
        <authorList>
            <person name="Daric V."/>
            <person name="Darras S."/>
        </authorList>
    </citation>
    <scope>NUCLEOTIDE SEQUENCE [LARGE SCALE GENOMIC DNA]</scope>
</reference>
<evidence type="ECO:0000256" key="2">
    <source>
        <dbReference type="ARBA" id="ARBA00004325"/>
    </source>
</evidence>
<evidence type="ECO:0000256" key="5">
    <source>
        <dbReference type="ARBA" id="ARBA00022703"/>
    </source>
</evidence>
<evidence type="ECO:0000256" key="10">
    <source>
        <dbReference type="SAM" id="Phobius"/>
    </source>
</evidence>
<evidence type="ECO:0000256" key="8">
    <source>
        <dbReference type="ARBA" id="ARBA00023136"/>
    </source>
</evidence>
<accession>A0ABP0EVJ0</accession>
<keyword evidence="4 10" id="KW-0812">Transmembrane</keyword>
<comment type="subcellular location">
    <subcellularLocation>
        <location evidence="1">Membrane</location>
        <topology evidence="1">Single-pass membrane protein</topology>
    </subcellularLocation>
    <subcellularLocation>
        <location evidence="2">Mitochondrion membrane</location>
    </subcellularLocation>
</comment>
<gene>
    <name evidence="11" type="ORF">CVLEPA_LOCUS456</name>
</gene>